<name>A0A8T2BX08_ARASU</name>
<comment type="caution">
    <text evidence="7">The sequence shown here is derived from an EMBL/GenBank/DDBJ whole genome shotgun (WGS) entry which is preliminary data.</text>
</comment>
<feature type="domain" description="FYVE-type" evidence="6">
    <location>
        <begin position="19"/>
        <end position="78"/>
    </location>
</feature>
<evidence type="ECO:0000256" key="1">
    <source>
        <dbReference type="ARBA" id="ARBA00022723"/>
    </source>
</evidence>
<feature type="compositionally biased region" description="Basic and acidic residues" evidence="5">
    <location>
        <begin position="208"/>
        <end position="229"/>
    </location>
</feature>
<feature type="compositionally biased region" description="Acidic residues" evidence="5">
    <location>
        <begin position="562"/>
        <end position="575"/>
    </location>
</feature>
<dbReference type="AlphaFoldDB" id="A0A8T2BX08"/>
<feature type="region of interest" description="Disordered" evidence="5">
    <location>
        <begin position="466"/>
        <end position="487"/>
    </location>
</feature>
<feature type="region of interest" description="Disordered" evidence="5">
    <location>
        <begin position="545"/>
        <end position="575"/>
    </location>
</feature>
<feature type="compositionally biased region" description="Low complexity" evidence="5">
    <location>
        <begin position="1004"/>
        <end position="1014"/>
    </location>
</feature>
<feature type="compositionally biased region" description="Basic and acidic residues" evidence="5">
    <location>
        <begin position="240"/>
        <end position="261"/>
    </location>
</feature>
<dbReference type="EMBL" id="JAEFBJ010000007">
    <property type="protein sequence ID" value="KAG7587991.1"/>
    <property type="molecule type" value="Genomic_DNA"/>
</dbReference>
<keyword evidence="2 4" id="KW-0863">Zinc-finger</keyword>
<feature type="region of interest" description="Disordered" evidence="5">
    <location>
        <begin position="119"/>
        <end position="153"/>
    </location>
</feature>
<evidence type="ECO:0000313" key="8">
    <source>
        <dbReference type="Proteomes" id="UP000694251"/>
    </source>
</evidence>
<dbReference type="SMART" id="SM00028">
    <property type="entry name" value="TPR"/>
    <property type="match status" value="9"/>
</dbReference>
<feature type="region of interest" description="Disordered" evidence="5">
    <location>
        <begin position="201"/>
        <end position="264"/>
    </location>
</feature>
<gene>
    <name evidence="7" type="ORF">ISN44_As07g003510</name>
</gene>
<dbReference type="PANTHER" id="PTHR47553">
    <property type="entry name" value="MYOSIN-11"/>
    <property type="match status" value="1"/>
</dbReference>
<dbReference type="InterPro" id="IPR000306">
    <property type="entry name" value="Znf_FYVE"/>
</dbReference>
<feature type="region of interest" description="Disordered" evidence="5">
    <location>
        <begin position="1107"/>
        <end position="1156"/>
    </location>
</feature>
<dbReference type="InterPro" id="IPR017455">
    <property type="entry name" value="Znf_FYVE-rel"/>
</dbReference>
<dbReference type="SMART" id="SM00064">
    <property type="entry name" value="FYVE"/>
    <property type="match status" value="1"/>
</dbReference>
<feature type="region of interest" description="Disordered" evidence="5">
    <location>
        <begin position="953"/>
        <end position="1063"/>
    </location>
</feature>
<dbReference type="Pfam" id="PF01363">
    <property type="entry name" value="FYVE"/>
    <property type="match status" value="1"/>
</dbReference>
<feature type="compositionally biased region" description="Low complexity" evidence="5">
    <location>
        <begin position="119"/>
        <end position="142"/>
    </location>
</feature>
<accession>A0A8T2BX08</accession>
<feature type="compositionally biased region" description="Basic and acidic residues" evidence="5">
    <location>
        <begin position="410"/>
        <end position="429"/>
    </location>
</feature>
<proteinExistence type="predicted"/>
<organism evidence="7 8">
    <name type="scientific">Arabidopsis suecica</name>
    <name type="common">Swedish thale-cress</name>
    <name type="synonym">Cardaminopsis suecica</name>
    <dbReference type="NCBI Taxonomy" id="45249"/>
    <lineage>
        <taxon>Eukaryota</taxon>
        <taxon>Viridiplantae</taxon>
        <taxon>Streptophyta</taxon>
        <taxon>Embryophyta</taxon>
        <taxon>Tracheophyta</taxon>
        <taxon>Spermatophyta</taxon>
        <taxon>Magnoliopsida</taxon>
        <taxon>eudicotyledons</taxon>
        <taxon>Gunneridae</taxon>
        <taxon>Pentapetalae</taxon>
        <taxon>rosids</taxon>
        <taxon>malvids</taxon>
        <taxon>Brassicales</taxon>
        <taxon>Brassicaceae</taxon>
        <taxon>Camelineae</taxon>
        <taxon>Arabidopsis</taxon>
    </lineage>
</organism>
<dbReference type="PANTHER" id="PTHR47553:SF1">
    <property type="entry name" value="RING_FYVE_PHD ZINC FINGER SUPERFAMILY PROTEIN"/>
    <property type="match status" value="1"/>
</dbReference>
<feature type="region of interest" description="Disordered" evidence="5">
    <location>
        <begin position="330"/>
        <end position="350"/>
    </location>
</feature>
<evidence type="ECO:0000256" key="5">
    <source>
        <dbReference type="SAM" id="MobiDB-lite"/>
    </source>
</evidence>
<sequence length="1192" mass="131076">MLEKIGLPPKPSLRGNSWVVDASHCQGCSSQFTFINRKHHCRRCGGLFCGTCTQQRMSLRGQGDSPVRICEPCKKLEEAARFELRHGYKNRAAKAGSSKKTIKNEDDVLSEILGSDVDVSSSSESVSSTDRISSKEMGSSSSNKDMELDVVSASPEELRQQAVEEKNKYRVLKGEGKSDEALKAFKRGKELEREADALEISLRRNRKRDLSMRNVAETKNKAASKESSKSQKPPRQGGKGNDDLAAELRDLGWSDDEDKKPATVSLEGEFSSLLREIPRKPNPQKSGGIDKSQVLALKKNALALKREGKLAEAKEELKKAKILERELEEQELLGGADESDDELSALINSMDDDKEDDLLAQYEGSHDFDISNLVGNVDDIGVHGEFDVTDEDMEDPAIASALKSLGWSEDPGHRENVHSRPSPKNRDESLAEIQTLKREALNLKRAGNVVEAMATLKKAKLLEKELEAADTSSQTVDTTRAERDTSLKLPPRSRLAIQKELLAVKKKALTLRREGKFNEAEEELKKGAVLQNQLDELDNSSKLAATGKATREKGNDLPDISSLDDDADVDVKDEELTDPNYLSMLKSLGWNDEDNNPAGSSSEKSDPVNSRPGKTTETQGAYEVRVTKPRRSKAEIQRELLGLKRKALTLRRQGNVDEAEEVLNQTKILEAQLVEIDSGKNLYADSDQLQKRSNDLATDSGINGGDDSVTEIDMKDPALLSTLKNLGWEDEEPKKAEAAFGSVQSTGPRIAAKSKGQIQRELLDLKRKALAFKRQGKTGDADELYSKASVLEAQLAELETPKMEMKGLASEINPENYMDVDLLVGSQMEDKAVKSASVSHAAQDSYDLLGDFISPAKSGSSSVFSQPGQQQPSMMDLLTGEHSEMSQIHAVKGKPETKSDFGSGNNHGTEQRVAREESEPSNIQSDSVQNTSPQNTLKQEIVAHKKKALALKREGNISEAKKALQQAKLLERRLQEGENPSPEKLGRDDMVSTTQDPPARENESSPSSSAPKAMSAREKENSPSSAAPKAMSGRDRFKLQQESLSHKRQAMKLRREGKMQEAEAEFEIAKTLEAQLEDSTSSKPEPVDDVAVEDFLDPQLLSALKAIGLDNPVNPPPVSKTDITQAAAKPDPVKESNSNNNNNQERSQLEERIKSEKIKAVTLKRAGKQAEALDALRRAKLYEKKLNALPSN</sequence>
<evidence type="ECO:0000256" key="2">
    <source>
        <dbReference type="ARBA" id="ARBA00022771"/>
    </source>
</evidence>
<feature type="compositionally biased region" description="Polar residues" evidence="5">
    <location>
        <begin position="920"/>
        <end position="936"/>
    </location>
</feature>
<feature type="compositionally biased region" description="Basic and acidic residues" evidence="5">
    <location>
        <begin position="909"/>
        <end position="918"/>
    </location>
</feature>
<feature type="region of interest" description="Disordered" evidence="5">
    <location>
        <begin position="405"/>
        <end position="429"/>
    </location>
</feature>
<evidence type="ECO:0000313" key="7">
    <source>
        <dbReference type="EMBL" id="KAG7587991.1"/>
    </source>
</evidence>
<dbReference type="OrthoDB" id="660555at2759"/>
<feature type="region of interest" description="Disordered" evidence="5">
    <location>
        <begin position="587"/>
        <end position="630"/>
    </location>
</feature>
<feature type="compositionally biased region" description="Basic and acidic residues" evidence="5">
    <location>
        <begin position="953"/>
        <end position="962"/>
    </location>
</feature>
<feature type="compositionally biased region" description="Acidic residues" evidence="5">
    <location>
        <begin position="330"/>
        <end position="343"/>
    </location>
</feature>
<protein>
    <submittedName>
        <fullName evidence="7">Tetratricopeptide-like helical domain superfamily</fullName>
    </submittedName>
</protein>
<dbReference type="FunFam" id="3.30.40.10:FF:000925">
    <property type="entry name" value="Zinc finger protein, putative"/>
    <property type="match status" value="1"/>
</dbReference>
<evidence type="ECO:0000256" key="4">
    <source>
        <dbReference type="PROSITE-ProRule" id="PRU00091"/>
    </source>
</evidence>
<dbReference type="Proteomes" id="UP000694251">
    <property type="component" value="Chromosome 7"/>
</dbReference>
<dbReference type="PROSITE" id="PS50178">
    <property type="entry name" value="ZF_FYVE"/>
    <property type="match status" value="1"/>
</dbReference>
<reference evidence="7 8" key="1">
    <citation type="submission" date="2020-12" db="EMBL/GenBank/DDBJ databases">
        <title>Concerted genomic and epigenomic changes stabilize Arabidopsis allopolyploids.</title>
        <authorList>
            <person name="Chen Z."/>
        </authorList>
    </citation>
    <scope>NUCLEOTIDE SEQUENCE [LARGE SCALE GENOMIC DNA]</scope>
    <source>
        <strain evidence="7">As9502</strain>
        <tissue evidence="7">Leaf</tissue>
    </source>
</reference>
<evidence type="ECO:0000256" key="3">
    <source>
        <dbReference type="ARBA" id="ARBA00022833"/>
    </source>
</evidence>
<keyword evidence="8" id="KW-1185">Reference proteome</keyword>
<feature type="compositionally biased region" description="Basic and acidic residues" evidence="5">
    <location>
        <begin position="1147"/>
        <end position="1156"/>
    </location>
</feature>
<feature type="region of interest" description="Disordered" evidence="5">
    <location>
        <begin position="884"/>
        <end position="936"/>
    </location>
</feature>
<dbReference type="InterPro" id="IPR019734">
    <property type="entry name" value="TPR_rpt"/>
</dbReference>
<evidence type="ECO:0000259" key="6">
    <source>
        <dbReference type="PROSITE" id="PS50178"/>
    </source>
</evidence>
<keyword evidence="1" id="KW-0479">Metal-binding</keyword>
<keyword evidence="3" id="KW-0862">Zinc</keyword>
<dbReference type="GO" id="GO:0008270">
    <property type="term" value="F:zinc ion binding"/>
    <property type="evidence" value="ECO:0007669"/>
    <property type="project" value="UniProtKB-KW"/>
</dbReference>